<sequence>LVEDTYTSDEIAEMLAGLQAVVRGEVETELLNMAHTNALLLRQLFNQAEKWHLKLQADISELENRDLLEAVKEFENKQFSMREVGTPFSPKHKKLEPLNEGGGAALLQLVSYS</sequence>
<evidence type="ECO:0000256" key="7">
    <source>
        <dbReference type="ARBA" id="ARBA00026004"/>
    </source>
</evidence>
<evidence type="ECO:0000256" key="5">
    <source>
        <dbReference type="ARBA" id="ARBA00023054"/>
    </source>
</evidence>
<dbReference type="PANTHER" id="PTHR21635">
    <property type="entry name" value="LEUCINE ZIPPER TRANSCRIPTION FACTOR LIKE"/>
    <property type="match status" value="1"/>
</dbReference>
<proteinExistence type="inferred from homology"/>
<comment type="subcellular location">
    <subcellularLocation>
        <location evidence="1">Cytoplasm</location>
    </subcellularLocation>
</comment>
<dbReference type="Proteomes" id="UP000695022">
    <property type="component" value="Unplaced"/>
</dbReference>
<name>A0ABM1F7A1_PRICU</name>
<dbReference type="GeneID" id="106820313"/>
<keyword evidence="8" id="KW-1185">Reference proteome</keyword>
<dbReference type="PANTHER" id="PTHR21635:SF0">
    <property type="entry name" value="LEUCINE ZIPPER TRANSCRIPTION FACTOR-LIKE PROTEIN 1"/>
    <property type="match status" value="1"/>
</dbReference>
<evidence type="ECO:0000256" key="6">
    <source>
        <dbReference type="ARBA" id="ARBA00024898"/>
    </source>
</evidence>
<comment type="function">
    <text evidence="6">Regulates ciliary localization of the BBSome complex. Together with the BBSome complex, controls SMO ciliary trafficking and contributes to the sonic hedgehog (SHH) pathway regulation. May play a role in neurite outgrowth. May have tumor suppressor function.</text>
</comment>
<feature type="non-terminal residue" evidence="9">
    <location>
        <position position="113"/>
    </location>
</feature>
<evidence type="ECO:0000313" key="9">
    <source>
        <dbReference type="RefSeq" id="XP_014680322.1"/>
    </source>
</evidence>
<organism evidence="8 9">
    <name type="scientific">Priapulus caudatus</name>
    <name type="common">Priapulid worm</name>
    <dbReference type="NCBI Taxonomy" id="37621"/>
    <lineage>
        <taxon>Eukaryota</taxon>
        <taxon>Metazoa</taxon>
        <taxon>Ecdysozoa</taxon>
        <taxon>Scalidophora</taxon>
        <taxon>Priapulida</taxon>
        <taxon>Priapulimorpha</taxon>
        <taxon>Priapulimorphida</taxon>
        <taxon>Priapulidae</taxon>
        <taxon>Priapulus</taxon>
    </lineage>
</organism>
<keyword evidence="5" id="KW-0175">Coiled coil</keyword>
<dbReference type="InterPro" id="IPR026157">
    <property type="entry name" value="LZTFL1"/>
</dbReference>
<comment type="subunit">
    <text evidence="7">Self-associates. Interacts with BBS9; the interaction mediates the association of LZTL1 with the BBsome complex and regulates BBSome ciliary trafficking.</text>
</comment>
<evidence type="ECO:0000313" key="8">
    <source>
        <dbReference type="Proteomes" id="UP000695022"/>
    </source>
</evidence>
<comment type="similarity">
    <text evidence="2">Belongs to the LZTFL1 family.</text>
</comment>
<evidence type="ECO:0000256" key="3">
    <source>
        <dbReference type="ARBA" id="ARBA00018920"/>
    </source>
</evidence>
<feature type="non-terminal residue" evidence="9">
    <location>
        <position position="1"/>
    </location>
</feature>
<evidence type="ECO:0000256" key="4">
    <source>
        <dbReference type="ARBA" id="ARBA00022490"/>
    </source>
</evidence>
<gene>
    <name evidence="9" type="primary">LOC106820313</name>
</gene>
<protein>
    <recommendedName>
        <fullName evidence="3">Leucine zipper transcription factor-like protein 1</fullName>
    </recommendedName>
</protein>
<evidence type="ECO:0000256" key="1">
    <source>
        <dbReference type="ARBA" id="ARBA00004496"/>
    </source>
</evidence>
<accession>A0ABM1F7A1</accession>
<reference evidence="9" key="1">
    <citation type="submission" date="2025-08" db="UniProtKB">
        <authorList>
            <consortium name="RefSeq"/>
        </authorList>
    </citation>
    <scope>IDENTIFICATION</scope>
</reference>
<dbReference type="Pfam" id="PF15294">
    <property type="entry name" value="Leu_zip"/>
    <property type="match status" value="1"/>
</dbReference>
<keyword evidence="4" id="KW-0963">Cytoplasm</keyword>
<evidence type="ECO:0000256" key="2">
    <source>
        <dbReference type="ARBA" id="ARBA00008868"/>
    </source>
</evidence>
<dbReference type="RefSeq" id="XP_014680322.1">
    <property type="nucleotide sequence ID" value="XM_014824836.1"/>
</dbReference>